<sequence length="82" mass="9605">MIDPKLLGDLAKDHQKNLLTRDEAKAFLRDLMEVCRRHRVFLRTGDQTIRFSKVFADSEQRTVLRAMIDRDGRCPAAQIDYK</sequence>
<keyword evidence="2" id="KW-1185">Reference proteome</keyword>
<accession>A0A918XQI7</accession>
<organism evidence="1 2">
    <name type="scientific">Thalassobaculum fulvum</name>
    <dbReference type="NCBI Taxonomy" id="1633335"/>
    <lineage>
        <taxon>Bacteria</taxon>
        <taxon>Pseudomonadati</taxon>
        <taxon>Pseudomonadota</taxon>
        <taxon>Alphaproteobacteria</taxon>
        <taxon>Rhodospirillales</taxon>
        <taxon>Thalassobaculaceae</taxon>
        <taxon>Thalassobaculum</taxon>
    </lineage>
</organism>
<name>A0A918XQI7_9PROT</name>
<reference evidence="1" key="1">
    <citation type="journal article" date="2014" name="Int. J. Syst. Evol. Microbiol.">
        <title>Complete genome sequence of Corynebacterium casei LMG S-19264T (=DSM 44701T), isolated from a smear-ripened cheese.</title>
        <authorList>
            <consortium name="US DOE Joint Genome Institute (JGI-PGF)"/>
            <person name="Walter F."/>
            <person name="Albersmeier A."/>
            <person name="Kalinowski J."/>
            <person name="Ruckert C."/>
        </authorList>
    </citation>
    <scope>NUCLEOTIDE SEQUENCE</scope>
    <source>
        <strain evidence="1">KCTC 42651</strain>
    </source>
</reference>
<evidence type="ECO:0000313" key="1">
    <source>
        <dbReference type="EMBL" id="GHD47339.1"/>
    </source>
</evidence>
<dbReference type="RefSeq" id="WP_189988562.1">
    <property type="nucleotide sequence ID" value="NZ_BMZS01000003.1"/>
</dbReference>
<gene>
    <name evidence="1" type="ORF">GCM10017083_17620</name>
</gene>
<comment type="caution">
    <text evidence="1">The sequence shown here is derived from an EMBL/GenBank/DDBJ whole genome shotgun (WGS) entry which is preliminary data.</text>
</comment>
<proteinExistence type="predicted"/>
<dbReference type="Proteomes" id="UP000630353">
    <property type="component" value="Unassembled WGS sequence"/>
</dbReference>
<protein>
    <submittedName>
        <fullName evidence="1">Uncharacterized protein</fullName>
    </submittedName>
</protein>
<reference evidence="1" key="2">
    <citation type="submission" date="2020-09" db="EMBL/GenBank/DDBJ databases">
        <authorList>
            <person name="Sun Q."/>
            <person name="Kim S."/>
        </authorList>
    </citation>
    <scope>NUCLEOTIDE SEQUENCE</scope>
    <source>
        <strain evidence="1">KCTC 42651</strain>
    </source>
</reference>
<dbReference type="AlphaFoldDB" id="A0A918XQI7"/>
<evidence type="ECO:0000313" key="2">
    <source>
        <dbReference type="Proteomes" id="UP000630353"/>
    </source>
</evidence>
<dbReference type="EMBL" id="BMZS01000003">
    <property type="protein sequence ID" value="GHD47339.1"/>
    <property type="molecule type" value="Genomic_DNA"/>
</dbReference>